<dbReference type="CDD" id="cd09874">
    <property type="entry name" value="PIN_MT3492-like"/>
    <property type="match status" value="1"/>
</dbReference>
<proteinExistence type="predicted"/>
<dbReference type="AlphaFoldDB" id="A0A6J6LG11"/>
<dbReference type="InterPro" id="IPR002716">
    <property type="entry name" value="PIN_dom"/>
</dbReference>
<evidence type="ECO:0000313" key="2">
    <source>
        <dbReference type="EMBL" id="CAB4660642.1"/>
    </source>
</evidence>
<accession>A0A6J6LG11</accession>
<dbReference type="Pfam" id="PF01850">
    <property type="entry name" value="PIN"/>
    <property type="match status" value="1"/>
</dbReference>
<dbReference type="EMBL" id="CAEZWP010000034">
    <property type="protein sequence ID" value="CAB4660642.1"/>
    <property type="molecule type" value="Genomic_DNA"/>
</dbReference>
<dbReference type="InterPro" id="IPR029060">
    <property type="entry name" value="PIN-like_dom_sf"/>
</dbReference>
<feature type="domain" description="PIN" evidence="1">
    <location>
        <begin position="4"/>
        <end position="113"/>
    </location>
</feature>
<reference evidence="2" key="1">
    <citation type="submission" date="2020-05" db="EMBL/GenBank/DDBJ databases">
        <authorList>
            <person name="Chiriac C."/>
            <person name="Salcher M."/>
            <person name="Ghai R."/>
            <person name="Kavagutti S V."/>
        </authorList>
    </citation>
    <scope>NUCLEOTIDE SEQUENCE</scope>
</reference>
<organism evidence="2">
    <name type="scientific">freshwater metagenome</name>
    <dbReference type="NCBI Taxonomy" id="449393"/>
    <lineage>
        <taxon>unclassified sequences</taxon>
        <taxon>metagenomes</taxon>
        <taxon>ecological metagenomes</taxon>
    </lineage>
</organism>
<name>A0A6J6LG11_9ZZZZ</name>
<sequence length="130" mass="14178">MSWYADSSAILKLLIVEKESAALTDFIDFTIKSSALTRVEVIRVLHKIAPEKIDRAQIILAGIDLTPLNPAILSMAENFAPLITLKSLDALHIATAIFLDKSVEGVITYDKAMIKDAKELGIKVVSPGMK</sequence>
<dbReference type="SUPFAM" id="SSF88723">
    <property type="entry name" value="PIN domain-like"/>
    <property type="match status" value="1"/>
</dbReference>
<gene>
    <name evidence="2" type="ORF">UFOPK2265_00776</name>
</gene>
<evidence type="ECO:0000259" key="1">
    <source>
        <dbReference type="Pfam" id="PF01850"/>
    </source>
</evidence>
<dbReference type="Gene3D" id="3.40.50.1010">
    <property type="entry name" value="5'-nuclease"/>
    <property type="match status" value="1"/>
</dbReference>
<protein>
    <submittedName>
        <fullName evidence="2">Unannotated protein</fullName>
    </submittedName>
</protein>